<dbReference type="NCBIfam" id="TIGR00179">
    <property type="entry name" value="murB"/>
    <property type="match status" value="1"/>
</dbReference>
<evidence type="ECO:0000256" key="5">
    <source>
        <dbReference type="ARBA" id="ARBA00012518"/>
    </source>
</evidence>
<evidence type="ECO:0000256" key="4">
    <source>
        <dbReference type="ARBA" id="ARBA00004752"/>
    </source>
</evidence>
<feature type="active site" evidence="19">
    <location>
        <position position="353"/>
    </location>
</feature>
<comment type="caution">
    <text evidence="21">The sequence shown here is derived from an EMBL/GenBank/DDBJ whole genome shotgun (WGS) entry which is preliminary data.</text>
</comment>
<organism evidence="21 22">
    <name type="scientific">Hymenobacter glaciei</name>
    <dbReference type="NCBI Taxonomy" id="877209"/>
    <lineage>
        <taxon>Bacteria</taxon>
        <taxon>Pseudomonadati</taxon>
        <taxon>Bacteroidota</taxon>
        <taxon>Cytophagia</taxon>
        <taxon>Cytophagales</taxon>
        <taxon>Hymenobacteraceae</taxon>
        <taxon>Hymenobacter</taxon>
    </lineage>
</organism>
<evidence type="ECO:0000256" key="1">
    <source>
        <dbReference type="ARBA" id="ARBA00001974"/>
    </source>
</evidence>
<evidence type="ECO:0000256" key="7">
    <source>
        <dbReference type="ARBA" id="ARBA00022490"/>
    </source>
</evidence>
<keyword evidence="15 19" id="KW-0131">Cell cycle</keyword>
<dbReference type="InterPro" id="IPR016166">
    <property type="entry name" value="FAD-bd_PCMH"/>
</dbReference>
<keyword evidence="22" id="KW-1185">Reference proteome</keyword>
<evidence type="ECO:0000256" key="14">
    <source>
        <dbReference type="ARBA" id="ARBA00023002"/>
    </source>
</evidence>
<evidence type="ECO:0000259" key="20">
    <source>
        <dbReference type="PROSITE" id="PS51387"/>
    </source>
</evidence>
<evidence type="ECO:0000256" key="17">
    <source>
        <dbReference type="ARBA" id="ARBA00031026"/>
    </source>
</evidence>
<evidence type="ECO:0000256" key="3">
    <source>
        <dbReference type="ARBA" id="ARBA00004496"/>
    </source>
</evidence>
<dbReference type="InterPro" id="IPR011601">
    <property type="entry name" value="MurB_C"/>
</dbReference>
<dbReference type="Gene3D" id="3.30.43.10">
    <property type="entry name" value="Uridine Diphospho-n-acetylenolpyruvylglucosamine Reductase, domain 2"/>
    <property type="match status" value="1"/>
</dbReference>
<keyword evidence="16 19" id="KW-0961">Cell wall biogenesis/degradation</keyword>
<reference evidence="22" key="1">
    <citation type="journal article" date="2019" name="Int. J. Syst. Evol. Microbiol.">
        <title>The Global Catalogue of Microorganisms (GCM) 10K type strain sequencing project: providing services to taxonomists for standard genome sequencing and annotation.</title>
        <authorList>
            <consortium name="The Broad Institute Genomics Platform"/>
            <consortium name="The Broad Institute Genome Sequencing Center for Infectious Disease"/>
            <person name="Wu L."/>
            <person name="Ma J."/>
        </authorList>
    </citation>
    <scope>NUCLEOTIDE SEQUENCE [LARGE SCALE GENOMIC DNA]</scope>
    <source>
        <strain evidence="22">JCM 17225</strain>
    </source>
</reference>
<sequence length="357" mass="38613">MRSSPAATFAAMMPMLEENVSLRPYNTFGLDVRARYFARFASADELRQLLNLPQVQAAEKLILGGGSNLLFTQDFPGVVLKNEIRGLEIMSEDGTDDTALIRAGAGESWHGLVEYALDQQLSGIENLSLIPGTVGAAPLQNIGAYGAELRDTFEHLEAVEIGTGALRVFTAADCGFGYRESVFKNVLKDQFVVTAVVLRLHRQARPNVRYGAITETLAELGIEGDPTPQEVSRAVVHIRRSKLPDPAVIGNAGSFFKNPEISQAAFDRLKSQYPDLPGYTVPGGVKVPAGWLIEQAGWKGLRRGPGEGTHGVHARQALVLVNHGGATGNEIRALAEEIIAAVRQQFAIELHPEVNIL</sequence>
<evidence type="ECO:0000313" key="21">
    <source>
        <dbReference type="EMBL" id="GAA4050436.1"/>
    </source>
</evidence>
<dbReference type="Pfam" id="PF01565">
    <property type="entry name" value="FAD_binding_4"/>
    <property type="match status" value="1"/>
</dbReference>
<dbReference type="Gene3D" id="3.90.78.10">
    <property type="entry name" value="UDP-N-acetylenolpyruvoylglucosamine reductase, C-terminal domain"/>
    <property type="match status" value="1"/>
</dbReference>
<keyword evidence="11 19" id="KW-0521">NADP</keyword>
<dbReference type="InterPro" id="IPR003170">
    <property type="entry name" value="MurB"/>
</dbReference>
<evidence type="ECO:0000256" key="16">
    <source>
        <dbReference type="ARBA" id="ARBA00023316"/>
    </source>
</evidence>
<evidence type="ECO:0000256" key="9">
    <source>
        <dbReference type="ARBA" id="ARBA00022630"/>
    </source>
</evidence>
<dbReference type="EC" id="1.3.1.98" evidence="5 19"/>
<dbReference type="SUPFAM" id="SSF56176">
    <property type="entry name" value="FAD-binding/transporter-associated domain-like"/>
    <property type="match status" value="1"/>
</dbReference>
<feature type="domain" description="FAD-binding PCMH-type" evidence="20">
    <location>
        <begin position="29"/>
        <end position="203"/>
    </location>
</feature>
<name>A0ABP7UR41_9BACT</name>
<evidence type="ECO:0000256" key="6">
    <source>
        <dbReference type="ARBA" id="ARBA00015188"/>
    </source>
</evidence>
<comment type="cofactor">
    <cofactor evidence="1 19">
        <name>FAD</name>
        <dbReference type="ChEBI" id="CHEBI:57692"/>
    </cofactor>
</comment>
<feature type="active site" description="Proton donor" evidence="19">
    <location>
        <position position="254"/>
    </location>
</feature>
<keyword evidence="8 19" id="KW-0132">Cell division</keyword>
<evidence type="ECO:0000256" key="10">
    <source>
        <dbReference type="ARBA" id="ARBA00022827"/>
    </source>
</evidence>
<protein>
    <recommendedName>
        <fullName evidence="6 19">UDP-N-acetylenolpyruvoylglucosamine reductase</fullName>
        <ecNumber evidence="5 19">1.3.1.98</ecNumber>
    </recommendedName>
    <alternativeName>
        <fullName evidence="17 19">UDP-N-acetylmuramate dehydrogenase</fullName>
    </alternativeName>
</protein>
<comment type="subcellular location">
    <subcellularLocation>
        <location evidence="3 19">Cytoplasm</location>
    </subcellularLocation>
</comment>
<keyword evidence="13 19" id="KW-0573">Peptidoglycan synthesis</keyword>
<evidence type="ECO:0000256" key="12">
    <source>
        <dbReference type="ARBA" id="ARBA00022960"/>
    </source>
</evidence>
<gene>
    <name evidence="19 21" type="primary">murB</name>
    <name evidence="21" type="ORF">GCM10022409_41510</name>
</gene>
<dbReference type="InterPro" id="IPR016169">
    <property type="entry name" value="FAD-bd_PCMH_sub2"/>
</dbReference>
<evidence type="ECO:0000256" key="8">
    <source>
        <dbReference type="ARBA" id="ARBA00022618"/>
    </source>
</evidence>
<dbReference type="Gene3D" id="3.30.465.10">
    <property type="match status" value="1"/>
</dbReference>
<dbReference type="InterPro" id="IPR006094">
    <property type="entry name" value="Oxid_FAD_bind_N"/>
</dbReference>
<dbReference type="Proteomes" id="UP001501469">
    <property type="component" value="Unassembled WGS sequence"/>
</dbReference>
<dbReference type="PANTHER" id="PTHR21071">
    <property type="entry name" value="UDP-N-ACETYLENOLPYRUVOYLGLUCOSAMINE REDUCTASE"/>
    <property type="match status" value="1"/>
</dbReference>
<evidence type="ECO:0000256" key="18">
    <source>
        <dbReference type="ARBA" id="ARBA00048914"/>
    </source>
</evidence>
<evidence type="ECO:0000256" key="19">
    <source>
        <dbReference type="HAMAP-Rule" id="MF_00037"/>
    </source>
</evidence>
<evidence type="ECO:0000313" key="22">
    <source>
        <dbReference type="Proteomes" id="UP001501469"/>
    </source>
</evidence>
<dbReference type="InterPro" id="IPR036318">
    <property type="entry name" value="FAD-bd_PCMH-like_sf"/>
</dbReference>
<dbReference type="Pfam" id="PF02873">
    <property type="entry name" value="MurB_C"/>
    <property type="match status" value="1"/>
</dbReference>
<feature type="active site" evidence="19">
    <location>
        <position position="179"/>
    </location>
</feature>
<dbReference type="HAMAP" id="MF_00037">
    <property type="entry name" value="MurB"/>
    <property type="match status" value="1"/>
</dbReference>
<dbReference type="InterPro" id="IPR016167">
    <property type="entry name" value="FAD-bd_PCMH_sub1"/>
</dbReference>
<evidence type="ECO:0000256" key="15">
    <source>
        <dbReference type="ARBA" id="ARBA00023306"/>
    </source>
</evidence>
<keyword evidence="12 19" id="KW-0133">Cell shape</keyword>
<comment type="function">
    <text evidence="2 19">Cell wall formation.</text>
</comment>
<keyword evidence="14 19" id="KW-0560">Oxidoreductase</keyword>
<comment type="similarity">
    <text evidence="19">Belongs to the MurB family.</text>
</comment>
<keyword evidence="7 19" id="KW-0963">Cytoplasm</keyword>
<comment type="catalytic activity">
    <reaction evidence="18 19">
        <text>UDP-N-acetyl-alpha-D-muramate + NADP(+) = UDP-N-acetyl-3-O-(1-carboxyvinyl)-alpha-D-glucosamine + NADPH + H(+)</text>
        <dbReference type="Rhea" id="RHEA:12248"/>
        <dbReference type="ChEBI" id="CHEBI:15378"/>
        <dbReference type="ChEBI" id="CHEBI:57783"/>
        <dbReference type="ChEBI" id="CHEBI:58349"/>
        <dbReference type="ChEBI" id="CHEBI:68483"/>
        <dbReference type="ChEBI" id="CHEBI:70757"/>
        <dbReference type="EC" id="1.3.1.98"/>
    </reaction>
</comment>
<evidence type="ECO:0000256" key="2">
    <source>
        <dbReference type="ARBA" id="ARBA00003921"/>
    </source>
</evidence>
<dbReference type="NCBIfam" id="NF000755">
    <property type="entry name" value="PRK00046.1"/>
    <property type="match status" value="1"/>
</dbReference>
<keyword evidence="10 19" id="KW-0274">FAD</keyword>
<dbReference type="InterPro" id="IPR036635">
    <property type="entry name" value="MurB_C_sf"/>
</dbReference>
<proteinExistence type="inferred from homology"/>
<dbReference type="PROSITE" id="PS51387">
    <property type="entry name" value="FAD_PCMH"/>
    <property type="match status" value="1"/>
</dbReference>
<keyword evidence="9 19" id="KW-0285">Flavoprotein</keyword>
<accession>A0ABP7UR41</accession>
<evidence type="ECO:0000256" key="13">
    <source>
        <dbReference type="ARBA" id="ARBA00022984"/>
    </source>
</evidence>
<dbReference type="PANTHER" id="PTHR21071:SF4">
    <property type="entry name" value="UDP-N-ACETYLENOLPYRUVOYLGLUCOSAMINE REDUCTASE"/>
    <property type="match status" value="1"/>
</dbReference>
<dbReference type="EMBL" id="BAABDK010000031">
    <property type="protein sequence ID" value="GAA4050436.1"/>
    <property type="molecule type" value="Genomic_DNA"/>
</dbReference>
<dbReference type="SUPFAM" id="SSF56194">
    <property type="entry name" value="Uridine diphospho-N-Acetylenolpyruvylglucosamine reductase, MurB, C-terminal domain"/>
    <property type="match status" value="1"/>
</dbReference>
<comment type="pathway">
    <text evidence="4 19">Cell wall biogenesis; peptidoglycan biosynthesis.</text>
</comment>
<evidence type="ECO:0000256" key="11">
    <source>
        <dbReference type="ARBA" id="ARBA00022857"/>
    </source>
</evidence>